<dbReference type="GO" id="GO:0033290">
    <property type="term" value="C:eukaryotic 48S preinitiation complex"/>
    <property type="evidence" value="ECO:0007669"/>
    <property type="project" value="UniProtKB-UniRule"/>
</dbReference>
<proteinExistence type="inferred from homology"/>
<dbReference type="InterPro" id="IPR045237">
    <property type="entry name" value="COPS7/eIF3m"/>
</dbReference>
<keyword evidence="9" id="KW-1185">Reference proteome</keyword>
<dbReference type="InterPro" id="IPR040750">
    <property type="entry name" value="eIF3m_C_helix"/>
</dbReference>
<dbReference type="GO" id="GO:0003743">
    <property type="term" value="F:translation initiation factor activity"/>
    <property type="evidence" value="ECO:0007669"/>
    <property type="project" value="UniProtKB-UniRule"/>
</dbReference>
<comment type="subcellular location">
    <subcellularLocation>
        <location evidence="5">Cytoplasm</location>
    </subcellularLocation>
</comment>
<dbReference type="GO" id="GO:0016282">
    <property type="term" value="C:eukaryotic 43S preinitiation complex"/>
    <property type="evidence" value="ECO:0007669"/>
    <property type="project" value="UniProtKB-UniRule"/>
</dbReference>
<dbReference type="Pfam" id="PF01399">
    <property type="entry name" value="PCI"/>
    <property type="match status" value="1"/>
</dbReference>
<organism evidence="8 9">
    <name type="scientific">Endocarpon pusillum</name>
    <dbReference type="NCBI Taxonomy" id="364733"/>
    <lineage>
        <taxon>Eukaryota</taxon>
        <taxon>Fungi</taxon>
        <taxon>Dikarya</taxon>
        <taxon>Ascomycota</taxon>
        <taxon>Pezizomycotina</taxon>
        <taxon>Eurotiomycetes</taxon>
        <taxon>Chaetothyriomycetidae</taxon>
        <taxon>Verrucariales</taxon>
        <taxon>Verrucariaceae</taxon>
        <taxon>Endocarpon</taxon>
    </lineage>
</organism>
<feature type="compositionally biased region" description="Basic and acidic residues" evidence="6">
    <location>
        <begin position="452"/>
        <end position="462"/>
    </location>
</feature>
<sequence>MPAPANTLLIEGSFAELADELAQYIDTVCKSEAGSGVQSLIAPTLGEIREKEQAEEPAEPASIQTQKDEVLKKIVGKAAVLNTAPEKEFTAAYNLLIHLSNQSPSRDMFLNRICSYLSEQPVASSAQFGPSLALTTLTTIFNILPNNSESRYHVFMAILKVIRSTSNNAAFDALTPQLNTNVPKWVVAWDLDDEDARSLHVAIADVAAASGDHDMSYKYLLHGLETIPSDSASEAESRDLAKRTLVAALSNPTITDFNPLIDREAIQALRDSDSGLFDLLNIFASDDYAAYTEFLESNPLTSIDLPESAAEMLETKIRLLTIASLAAGAANRSLPYSTISEALQIPKEDVEMWMIDAIRAGLVEGKLSQLKQEFLVQRATYRVFGPKQWSEIQGRLMVWQRSLEGVLSLVKSEREKFEREGAGGDDMQQNGERRFGGYRGQGGRGGRNQNHQPREVDFVGGD</sequence>
<evidence type="ECO:0000256" key="1">
    <source>
        <dbReference type="ARBA" id="ARBA00008482"/>
    </source>
</evidence>
<name>A0A8H7AVE9_9EURO</name>
<feature type="domain" description="PCI" evidence="7">
    <location>
        <begin position="212"/>
        <end position="381"/>
    </location>
</feature>
<evidence type="ECO:0000313" key="8">
    <source>
        <dbReference type="EMBL" id="KAF7513652.1"/>
    </source>
</evidence>
<keyword evidence="2 5" id="KW-0963">Cytoplasm</keyword>
<evidence type="ECO:0000256" key="3">
    <source>
        <dbReference type="ARBA" id="ARBA00022540"/>
    </source>
</evidence>
<dbReference type="PROSITE" id="PS50250">
    <property type="entry name" value="PCI"/>
    <property type="match status" value="1"/>
</dbReference>
<evidence type="ECO:0000256" key="5">
    <source>
        <dbReference type="HAMAP-Rule" id="MF_03012"/>
    </source>
</evidence>
<accession>A0A8H7AVE9</accession>
<evidence type="ECO:0000256" key="4">
    <source>
        <dbReference type="ARBA" id="ARBA00022917"/>
    </source>
</evidence>
<dbReference type="AlphaFoldDB" id="A0A8H7AVE9"/>
<comment type="function">
    <text evidence="5">Component of the eukaryotic translation initiation factor 3 (eIF-3) complex, which is involved in protein synthesis of a specialized repertoire of mRNAs and, together with other initiation factors, stimulates binding of mRNA and methionyl-tRNAi to the 40S ribosome. The eIF-3 complex specifically targets and initiates translation of a subset of mRNAs involved in cell proliferation.</text>
</comment>
<comment type="caution">
    <text evidence="8">The sequence shown here is derived from an EMBL/GenBank/DDBJ whole genome shotgun (WGS) entry which is preliminary data.</text>
</comment>
<dbReference type="SMART" id="SM00088">
    <property type="entry name" value="PINT"/>
    <property type="match status" value="1"/>
</dbReference>
<dbReference type="GO" id="GO:0001732">
    <property type="term" value="P:formation of cytoplasmic translation initiation complex"/>
    <property type="evidence" value="ECO:0007669"/>
    <property type="project" value="UniProtKB-UniRule"/>
</dbReference>
<evidence type="ECO:0000313" key="9">
    <source>
        <dbReference type="Proteomes" id="UP000606974"/>
    </source>
</evidence>
<dbReference type="EMBL" id="JAACFV010000004">
    <property type="protein sequence ID" value="KAF7513652.1"/>
    <property type="molecule type" value="Genomic_DNA"/>
</dbReference>
<keyword evidence="3 5" id="KW-0396">Initiation factor</keyword>
<dbReference type="InterPro" id="IPR000717">
    <property type="entry name" value="PCI_dom"/>
</dbReference>
<dbReference type="Proteomes" id="UP000606974">
    <property type="component" value="Unassembled WGS sequence"/>
</dbReference>
<dbReference type="HAMAP" id="MF_03012">
    <property type="entry name" value="eIF3m"/>
    <property type="match status" value="1"/>
</dbReference>
<comment type="similarity">
    <text evidence="1">Belongs to the CSN7/EIF3M family. CSN7 subfamily.</text>
</comment>
<gene>
    <name evidence="8" type="ORF">GJ744_007703</name>
</gene>
<dbReference type="GO" id="GO:0071541">
    <property type="term" value="C:eukaryotic translation initiation factor 3 complex, eIF3m"/>
    <property type="evidence" value="ECO:0007669"/>
    <property type="project" value="UniProtKB-UniRule"/>
</dbReference>
<keyword evidence="4 5" id="KW-0648">Protein biosynthesis</keyword>
<reference evidence="8" key="1">
    <citation type="submission" date="2020-02" db="EMBL/GenBank/DDBJ databases">
        <authorList>
            <person name="Palmer J.M."/>
        </authorList>
    </citation>
    <scope>NUCLEOTIDE SEQUENCE</scope>
    <source>
        <strain evidence="8">EPUS1.4</strain>
        <tissue evidence="8">Thallus</tissue>
    </source>
</reference>
<dbReference type="OrthoDB" id="10267031at2759"/>
<evidence type="ECO:0000259" key="7">
    <source>
        <dbReference type="PROSITE" id="PS50250"/>
    </source>
</evidence>
<feature type="compositionally biased region" description="Gly residues" evidence="6">
    <location>
        <begin position="437"/>
        <end position="446"/>
    </location>
</feature>
<dbReference type="Pfam" id="PF18005">
    <property type="entry name" value="eIF3m_C_helix"/>
    <property type="match status" value="1"/>
</dbReference>
<evidence type="ECO:0000256" key="2">
    <source>
        <dbReference type="ARBA" id="ARBA00022490"/>
    </source>
</evidence>
<dbReference type="InterPro" id="IPR027528">
    <property type="entry name" value="eIF3m"/>
</dbReference>
<comment type="subunit">
    <text evidence="5">Component of the eukaryotic translation initiation factor 3 (eIF-3) complex.</text>
</comment>
<dbReference type="PANTHER" id="PTHR15350">
    <property type="entry name" value="COP9 SIGNALOSOME COMPLEX SUBUNIT 7/DENDRITIC CELL PROTEIN GA17"/>
    <property type="match status" value="1"/>
</dbReference>
<protein>
    <recommendedName>
        <fullName evidence="5">Eukaryotic translation initiation factor 3 subunit M</fullName>
        <shortName evidence="5">eIF3m</shortName>
    </recommendedName>
</protein>
<feature type="region of interest" description="Disordered" evidence="6">
    <location>
        <begin position="417"/>
        <end position="462"/>
    </location>
</feature>
<comment type="similarity">
    <text evidence="5">Belongs to the eIF-3 subunit M family.</text>
</comment>
<dbReference type="PANTHER" id="PTHR15350:SF2">
    <property type="entry name" value="EUKARYOTIC TRANSLATION INITIATION FACTOR 3 SUBUNIT M"/>
    <property type="match status" value="1"/>
</dbReference>
<evidence type="ECO:0000256" key="6">
    <source>
        <dbReference type="SAM" id="MobiDB-lite"/>
    </source>
</evidence>